<feature type="chain" id="PRO_5015529657" description="Mid2 domain-containing protein" evidence="7">
    <location>
        <begin position="26"/>
        <end position="299"/>
    </location>
</feature>
<dbReference type="PANTHER" id="PTHR15549:SF26">
    <property type="entry name" value="AXIAL BUDDING PATTERN PROTEIN 2-RELATED"/>
    <property type="match status" value="1"/>
</dbReference>
<evidence type="ECO:0000256" key="2">
    <source>
        <dbReference type="ARBA" id="ARBA00022692"/>
    </source>
</evidence>
<keyword evidence="4 6" id="KW-0472">Membrane</keyword>
<evidence type="ECO:0000256" key="5">
    <source>
        <dbReference type="SAM" id="MobiDB-lite"/>
    </source>
</evidence>
<evidence type="ECO:0000313" key="8">
    <source>
        <dbReference type="EMBL" id="PSN63330.1"/>
    </source>
</evidence>
<proteinExistence type="predicted"/>
<feature type="region of interest" description="Disordered" evidence="5">
    <location>
        <begin position="149"/>
        <end position="202"/>
    </location>
</feature>
<dbReference type="EMBL" id="KZ678140">
    <property type="protein sequence ID" value="PSN63330.1"/>
    <property type="molecule type" value="Genomic_DNA"/>
</dbReference>
<evidence type="ECO:0000256" key="1">
    <source>
        <dbReference type="ARBA" id="ARBA00004167"/>
    </source>
</evidence>
<evidence type="ECO:0008006" key="10">
    <source>
        <dbReference type="Google" id="ProtNLM"/>
    </source>
</evidence>
<dbReference type="GO" id="GO:0016020">
    <property type="term" value="C:membrane"/>
    <property type="evidence" value="ECO:0007669"/>
    <property type="project" value="UniProtKB-SubCell"/>
</dbReference>
<dbReference type="OrthoDB" id="5215637at2759"/>
<dbReference type="InterPro" id="IPR051694">
    <property type="entry name" value="Immunoregulatory_rcpt-like"/>
</dbReference>
<keyword evidence="2 6" id="KW-0812">Transmembrane</keyword>
<evidence type="ECO:0000256" key="6">
    <source>
        <dbReference type="SAM" id="Phobius"/>
    </source>
</evidence>
<feature type="transmembrane region" description="Helical" evidence="6">
    <location>
        <begin position="206"/>
        <end position="229"/>
    </location>
</feature>
<name>A0A2T2ND76_CORCC</name>
<dbReference type="PANTHER" id="PTHR15549">
    <property type="entry name" value="PAIRED IMMUNOGLOBULIN-LIKE TYPE 2 RECEPTOR"/>
    <property type="match status" value="1"/>
</dbReference>
<organism evidence="8 9">
    <name type="scientific">Corynespora cassiicola Philippines</name>
    <dbReference type="NCBI Taxonomy" id="1448308"/>
    <lineage>
        <taxon>Eukaryota</taxon>
        <taxon>Fungi</taxon>
        <taxon>Dikarya</taxon>
        <taxon>Ascomycota</taxon>
        <taxon>Pezizomycotina</taxon>
        <taxon>Dothideomycetes</taxon>
        <taxon>Pleosporomycetidae</taxon>
        <taxon>Pleosporales</taxon>
        <taxon>Corynesporascaceae</taxon>
        <taxon>Corynespora</taxon>
    </lineage>
</organism>
<accession>A0A2T2ND76</accession>
<dbReference type="STRING" id="1448308.A0A2T2ND76"/>
<evidence type="ECO:0000313" key="9">
    <source>
        <dbReference type="Proteomes" id="UP000240883"/>
    </source>
</evidence>
<evidence type="ECO:0000256" key="7">
    <source>
        <dbReference type="SAM" id="SignalP"/>
    </source>
</evidence>
<feature type="signal peptide" evidence="7">
    <location>
        <begin position="1"/>
        <end position="25"/>
    </location>
</feature>
<sequence>MARLSPAPLTSFLLLATALPRLASALCYTPAGNISNDQPCNPLAEVSTCCELGYFCTSNNLCLPTQNKNDSDVSANNMYIRGTCTSKDWGPECAPICLAANPTEGDVVWRCEGDRYCCGQTYCCDQSVTKYDLGFPSLTATVVVGVPSSTSSSSSSSSGSATPTPTNSLENPSGTMTAPSSTTPSSTSSPQTSESDSDGGVKASSIGIGVGVGVGVAVLVAGAVAFFCWRRKRRGAAGAEGEYVSPKDQGHEEGYGEQFSGYEVSADSRPVELHAGREPVEVGGVVKYAHVGTRPVEMP</sequence>
<evidence type="ECO:0000256" key="3">
    <source>
        <dbReference type="ARBA" id="ARBA00022989"/>
    </source>
</evidence>
<protein>
    <recommendedName>
        <fullName evidence="10">Mid2 domain-containing protein</fullName>
    </recommendedName>
</protein>
<evidence type="ECO:0000256" key="4">
    <source>
        <dbReference type="ARBA" id="ARBA00023136"/>
    </source>
</evidence>
<dbReference type="GO" id="GO:0071944">
    <property type="term" value="C:cell periphery"/>
    <property type="evidence" value="ECO:0007669"/>
    <property type="project" value="UniProtKB-ARBA"/>
</dbReference>
<keyword evidence="3 6" id="KW-1133">Transmembrane helix</keyword>
<dbReference type="AlphaFoldDB" id="A0A2T2ND76"/>
<comment type="subcellular location">
    <subcellularLocation>
        <location evidence="1">Membrane</location>
        <topology evidence="1">Single-pass membrane protein</topology>
    </subcellularLocation>
</comment>
<keyword evidence="7" id="KW-0732">Signal</keyword>
<gene>
    <name evidence="8" type="ORF">BS50DRAFT_577081</name>
</gene>
<keyword evidence="9" id="KW-1185">Reference proteome</keyword>
<dbReference type="Proteomes" id="UP000240883">
    <property type="component" value="Unassembled WGS sequence"/>
</dbReference>
<reference evidence="8 9" key="1">
    <citation type="journal article" date="2018" name="Front. Microbiol.">
        <title>Genome-Wide Analysis of Corynespora cassiicola Leaf Fall Disease Putative Effectors.</title>
        <authorList>
            <person name="Lopez D."/>
            <person name="Ribeiro S."/>
            <person name="Label P."/>
            <person name="Fumanal B."/>
            <person name="Venisse J.S."/>
            <person name="Kohler A."/>
            <person name="de Oliveira R.R."/>
            <person name="Labutti K."/>
            <person name="Lipzen A."/>
            <person name="Lail K."/>
            <person name="Bauer D."/>
            <person name="Ohm R.A."/>
            <person name="Barry K.W."/>
            <person name="Spatafora J."/>
            <person name="Grigoriev I.V."/>
            <person name="Martin F.M."/>
            <person name="Pujade-Renaud V."/>
        </authorList>
    </citation>
    <scope>NUCLEOTIDE SEQUENCE [LARGE SCALE GENOMIC DNA]</scope>
    <source>
        <strain evidence="8 9">Philippines</strain>
    </source>
</reference>